<sequence length="89" mass="9990">MGRTGAEFPLHPLKVCLTLGTNQRGVIQKDISAVQPARKLTFPQRQYDFGIRGRLQGIRRFDRRAWTFIAALAALNKMLSHSSPIKKAA</sequence>
<dbReference type="EMBL" id="NJAI01000048">
    <property type="protein sequence ID" value="PHM50142.1"/>
    <property type="molecule type" value="Genomic_DNA"/>
</dbReference>
<evidence type="ECO:0000313" key="2">
    <source>
        <dbReference type="Proteomes" id="UP000225433"/>
    </source>
</evidence>
<dbReference type="AlphaFoldDB" id="A0A2G0PT51"/>
<proteinExistence type="predicted"/>
<evidence type="ECO:0000313" key="1">
    <source>
        <dbReference type="EMBL" id="PHM50142.1"/>
    </source>
</evidence>
<reference evidence="1 2" key="1">
    <citation type="journal article" date="2017" name="Nat. Microbiol.">
        <title>Natural product diversity associated with the nematode symbionts Photorhabdus and Xenorhabdus.</title>
        <authorList>
            <person name="Tobias N.J."/>
            <person name="Wolff H."/>
            <person name="Djahanschiri B."/>
            <person name="Grundmann F."/>
            <person name="Kronenwerth M."/>
            <person name="Shi Y.M."/>
            <person name="Simonyi S."/>
            <person name="Grun P."/>
            <person name="Shapiro-Ilan D."/>
            <person name="Pidot S.J."/>
            <person name="Stinear T.P."/>
            <person name="Ebersberger I."/>
            <person name="Bode H.B."/>
        </authorList>
    </citation>
    <scope>NUCLEOTIDE SEQUENCE [LARGE SCALE GENOMIC DNA]</scope>
    <source>
        <strain evidence="1 2">DSM 17903</strain>
    </source>
</reference>
<dbReference type="Proteomes" id="UP000225433">
    <property type="component" value="Unassembled WGS sequence"/>
</dbReference>
<comment type="caution">
    <text evidence="1">The sequence shown here is derived from an EMBL/GenBank/DDBJ whole genome shotgun (WGS) entry which is preliminary data.</text>
</comment>
<accession>A0A2G0PT51</accession>
<organism evidence="1 2">
    <name type="scientific">Xenorhabdus hominickii</name>
    <dbReference type="NCBI Taxonomy" id="351679"/>
    <lineage>
        <taxon>Bacteria</taxon>
        <taxon>Pseudomonadati</taxon>
        <taxon>Pseudomonadota</taxon>
        <taxon>Gammaproteobacteria</taxon>
        <taxon>Enterobacterales</taxon>
        <taxon>Morganellaceae</taxon>
        <taxon>Xenorhabdus</taxon>
    </lineage>
</organism>
<name>A0A2G0PT51_XENHO</name>
<gene>
    <name evidence="1" type="ORF">Xhom_05001</name>
</gene>
<protein>
    <submittedName>
        <fullName evidence="1">Uncharacterized protein</fullName>
    </submittedName>
</protein>